<dbReference type="Proteomes" id="UP000240608">
    <property type="component" value="Unassembled WGS sequence"/>
</dbReference>
<dbReference type="AlphaFoldDB" id="A0A2T4DVH7"/>
<accession>A0A2T4DVH7</accession>
<evidence type="ECO:0000256" key="1">
    <source>
        <dbReference type="SAM" id="MobiDB-lite"/>
    </source>
</evidence>
<keyword evidence="2" id="KW-0812">Transmembrane</keyword>
<gene>
    <name evidence="3" type="ORF">C9994_01500</name>
</gene>
<comment type="caution">
    <text evidence="3">The sequence shown here is derived from an EMBL/GenBank/DDBJ whole genome shotgun (WGS) entry which is preliminary data.</text>
</comment>
<dbReference type="EMBL" id="PYVU01000006">
    <property type="protein sequence ID" value="PTB97766.1"/>
    <property type="molecule type" value="Genomic_DNA"/>
</dbReference>
<proteinExistence type="predicted"/>
<feature type="transmembrane region" description="Helical" evidence="2">
    <location>
        <begin position="128"/>
        <end position="144"/>
    </location>
</feature>
<evidence type="ECO:0000313" key="3">
    <source>
        <dbReference type="EMBL" id="PTB97766.1"/>
    </source>
</evidence>
<evidence type="ECO:0000256" key="2">
    <source>
        <dbReference type="SAM" id="Phobius"/>
    </source>
</evidence>
<protein>
    <recommendedName>
        <fullName evidence="5">Tryptophan-rich sensory protein</fullName>
    </recommendedName>
</protein>
<sequence length="748" mass="85593">MHRDFKPYWQKVIILMRGSFLGAIFITALSIMLLLLGILSLLGVFWQVPFAIVLFLTLYLILFIWSDFKRVKEKSIINYLHHCFPELEYSLGLFVEENLLIVAKIQKERMVGKLPPVKRIPLPEQWKSLSLLLFASIVVFYVGFNSNLQEVGESNPATDNSVTNDELKLPKVDTLYTTKGDVFVTVIPPAYTGKPQFSWQDGELVPEGSVVQFAVSEGDMEPRLILQGTDTLNFLENKRKNNSWLLNRKINYSQAFQLQFLSSDSSITEPISVIEILNDQKPVIQFNLTETRVELNWTDLQNKLAVPLEMRDDYGLSAANVVATLSKGDGESVKFREMKWPLPGFKKGKKVQSFTYNLKIDTLGLDPGDELYFFIEVMDNKQPDYQRTKSEVFFIEVKDTVQQESVAFEGLALSTEPEYFKSQRQIIIDTEKLLKERRSISRSEFEQRSNTIGADQKILRLRYGIFLGEEYEVSGGLGEMAHGNDDEDHDHDHEEHEDEGHDPHDPNIDHSGHDHSNEAIGSQPGETKFSNSLYNSPEMEAYVHAHDDSEIATFFDAEVKAKLKEALSNMWDAELYLRTYEPKKAIPYEYKALELIKEVQRASRIYVERMGFEPPPLEPDKKRLSGKLDKIQAEAISFNAETNEFLLNIQALLTEMKAISYTDLKEEKIKAVKDLSKLLVKQMVNSPVRYAKILAAISTFREEPSHENFQKIIGLAETVLPENLNKIVPESSGGLRLQEVFHRQLNNE</sequence>
<feature type="compositionally biased region" description="Basic and acidic residues" evidence="1">
    <location>
        <begin position="490"/>
        <end position="517"/>
    </location>
</feature>
<reference evidence="3 4" key="1">
    <citation type="submission" date="2018-03" db="EMBL/GenBank/DDBJ databases">
        <title>Cross-interface Injection: A General Nanoliter Liquid Handling Method Applied to Single Cells Genome Amplification Automated Nanoliter Liquid Handling Applied to Single Cell Multiple Displacement Amplification.</title>
        <authorList>
            <person name="Yun J."/>
            <person name="Xu P."/>
            <person name="Xu J."/>
            <person name="Dai X."/>
            <person name="Wang Y."/>
            <person name="Zheng X."/>
            <person name="Cao C."/>
            <person name="Yi Q."/>
            <person name="Zhu Y."/>
            <person name="Wang L."/>
            <person name="Dong Z."/>
            <person name="Huang Y."/>
            <person name="Huang L."/>
            <person name="Du W."/>
        </authorList>
    </citation>
    <scope>NUCLEOTIDE SEQUENCE [LARGE SCALE GENOMIC DNA]</scope>
    <source>
        <strain evidence="3 4">Z-D1-2</strain>
    </source>
</reference>
<evidence type="ECO:0008006" key="5">
    <source>
        <dbReference type="Google" id="ProtNLM"/>
    </source>
</evidence>
<feature type="transmembrane region" description="Helical" evidence="2">
    <location>
        <begin position="12"/>
        <end position="38"/>
    </location>
</feature>
<evidence type="ECO:0000313" key="4">
    <source>
        <dbReference type="Proteomes" id="UP000240608"/>
    </source>
</evidence>
<name>A0A2T4DVH7_9BACT</name>
<keyword evidence="2" id="KW-1133">Transmembrane helix</keyword>
<organism evidence="3 4">
    <name type="scientific">Marivirga lumbricoides</name>
    <dbReference type="NCBI Taxonomy" id="1046115"/>
    <lineage>
        <taxon>Bacteria</taxon>
        <taxon>Pseudomonadati</taxon>
        <taxon>Bacteroidota</taxon>
        <taxon>Cytophagia</taxon>
        <taxon>Cytophagales</taxon>
        <taxon>Marivirgaceae</taxon>
        <taxon>Marivirga</taxon>
    </lineage>
</organism>
<feature type="region of interest" description="Disordered" evidence="1">
    <location>
        <begin position="476"/>
        <end position="532"/>
    </location>
</feature>
<keyword evidence="2" id="KW-0472">Membrane</keyword>
<feature type="transmembrane region" description="Helical" evidence="2">
    <location>
        <begin position="44"/>
        <end position="65"/>
    </location>
</feature>